<evidence type="ECO:0000313" key="2">
    <source>
        <dbReference type="Proteomes" id="UP000276133"/>
    </source>
</evidence>
<name>A0A3M7SE10_BRAPC</name>
<gene>
    <name evidence="1" type="ORF">BpHYR1_021119</name>
</gene>
<comment type="caution">
    <text evidence="1">The sequence shown here is derived from an EMBL/GenBank/DDBJ whole genome shotgun (WGS) entry which is preliminary data.</text>
</comment>
<dbReference type="EMBL" id="REGN01001561">
    <property type="protein sequence ID" value="RNA33895.1"/>
    <property type="molecule type" value="Genomic_DNA"/>
</dbReference>
<evidence type="ECO:0000313" key="1">
    <source>
        <dbReference type="EMBL" id="RNA33895.1"/>
    </source>
</evidence>
<accession>A0A3M7SE10</accession>
<organism evidence="1 2">
    <name type="scientific">Brachionus plicatilis</name>
    <name type="common">Marine rotifer</name>
    <name type="synonym">Brachionus muelleri</name>
    <dbReference type="NCBI Taxonomy" id="10195"/>
    <lineage>
        <taxon>Eukaryota</taxon>
        <taxon>Metazoa</taxon>
        <taxon>Spiralia</taxon>
        <taxon>Gnathifera</taxon>
        <taxon>Rotifera</taxon>
        <taxon>Eurotatoria</taxon>
        <taxon>Monogononta</taxon>
        <taxon>Pseudotrocha</taxon>
        <taxon>Ploima</taxon>
        <taxon>Brachionidae</taxon>
        <taxon>Brachionus</taxon>
    </lineage>
</organism>
<proteinExistence type="predicted"/>
<sequence>MHFPAKLQISRLLSILDFKKITVYQGYYVNPCGQKSNKLKFFYDRKIVSDDSVKIKLRADGTILSRTTKCD</sequence>
<dbReference type="Proteomes" id="UP000276133">
    <property type="component" value="Unassembled WGS sequence"/>
</dbReference>
<dbReference type="AlphaFoldDB" id="A0A3M7SE10"/>
<keyword evidence="2" id="KW-1185">Reference proteome</keyword>
<protein>
    <submittedName>
        <fullName evidence="1">Uncharacterized protein</fullName>
    </submittedName>
</protein>
<reference evidence="1 2" key="1">
    <citation type="journal article" date="2018" name="Sci. Rep.">
        <title>Genomic signatures of local adaptation to the degree of environmental predictability in rotifers.</title>
        <authorList>
            <person name="Franch-Gras L."/>
            <person name="Hahn C."/>
            <person name="Garcia-Roger E.M."/>
            <person name="Carmona M.J."/>
            <person name="Serra M."/>
            <person name="Gomez A."/>
        </authorList>
    </citation>
    <scope>NUCLEOTIDE SEQUENCE [LARGE SCALE GENOMIC DNA]</scope>
    <source>
        <strain evidence="1">HYR1</strain>
    </source>
</reference>